<name>A0A6P1T1H2_9RHOB</name>
<evidence type="ECO:0000259" key="1">
    <source>
        <dbReference type="Pfam" id="PF06568"/>
    </source>
</evidence>
<accession>A0A6P1T1H2</accession>
<reference evidence="2 3" key="1">
    <citation type="submission" date="2019-12" db="EMBL/GenBank/DDBJ databases">
        <title>Complete genome sequence of Algicella marina strain 9Alg 56(T) isolated from the red alga Tichocarpus crinitus.</title>
        <authorList>
            <person name="Kim S.-G."/>
            <person name="Nedashkovskaya O.I."/>
        </authorList>
    </citation>
    <scope>NUCLEOTIDE SEQUENCE [LARGE SCALE GENOMIC DNA]</scope>
    <source>
        <strain evidence="2 3">9Alg 56</strain>
    </source>
</reference>
<gene>
    <name evidence="2" type="ORF">GO499_10570</name>
</gene>
<dbReference type="InterPro" id="IPR009506">
    <property type="entry name" value="YjiS-like"/>
</dbReference>
<evidence type="ECO:0000313" key="2">
    <source>
        <dbReference type="EMBL" id="QHQ35591.1"/>
    </source>
</evidence>
<evidence type="ECO:0000313" key="3">
    <source>
        <dbReference type="Proteomes" id="UP000464495"/>
    </source>
</evidence>
<sequence length="75" mass="8319">MAQTSTLNGRIYRAGSQSLLQRMAAALLAADARYKARIALQEMSARELEDIGLTDKATGVHREIARWNAPSMMLR</sequence>
<dbReference type="AlphaFoldDB" id="A0A6P1T1H2"/>
<proteinExistence type="predicted"/>
<dbReference type="Pfam" id="PF06568">
    <property type="entry name" value="YjiS-like"/>
    <property type="match status" value="1"/>
</dbReference>
<dbReference type="Proteomes" id="UP000464495">
    <property type="component" value="Chromosome"/>
</dbReference>
<feature type="domain" description="YjiS-like" evidence="1">
    <location>
        <begin position="32"/>
        <end position="54"/>
    </location>
</feature>
<protein>
    <submittedName>
        <fullName evidence="2">DUF1127 domain-containing protein</fullName>
    </submittedName>
</protein>
<dbReference type="RefSeq" id="WP_161862151.1">
    <property type="nucleotide sequence ID" value="NZ_CP046620.1"/>
</dbReference>
<organism evidence="2 3">
    <name type="scientific">Algicella marina</name>
    <dbReference type="NCBI Taxonomy" id="2683284"/>
    <lineage>
        <taxon>Bacteria</taxon>
        <taxon>Pseudomonadati</taxon>
        <taxon>Pseudomonadota</taxon>
        <taxon>Alphaproteobacteria</taxon>
        <taxon>Rhodobacterales</taxon>
        <taxon>Paracoccaceae</taxon>
        <taxon>Algicella</taxon>
    </lineage>
</organism>
<keyword evidence="3" id="KW-1185">Reference proteome</keyword>
<dbReference type="KEGG" id="amaq:GO499_10570"/>
<dbReference type="EMBL" id="CP046620">
    <property type="protein sequence ID" value="QHQ35591.1"/>
    <property type="molecule type" value="Genomic_DNA"/>
</dbReference>